<accession>A0A8X7SF75</accession>
<organism evidence="1 2">
    <name type="scientific">Brassica carinata</name>
    <name type="common">Ethiopian mustard</name>
    <name type="synonym">Abyssinian cabbage</name>
    <dbReference type="NCBI Taxonomy" id="52824"/>
    <lineage>
        <taxon>Eukaryota</taxon>
        <taxon>Viridiplantae</taxon>
        <taxon>Streptophyta</taxon>
        <taxon>Embryophyta</taxon>
        <taxon>Tracheophyta</taxon>
        <taxon>Spermatophyta</taxon>
        <taxon>Magnoliopsida</taxon>
        <taxon>eudicotyledons</taxon>
        <taxon>Gunneridae</taxon>
        <taxon>Pentapetalae</taxon>
        <taxon>rosids</taxon>
        <taxon>malvids</taxon>
        <taxon>Brassicales</taxon>
        <taxon>Brassicaceae</taxon>
        <taxon>Brassiceae</taxon>
        <taxon>Brassica</taxon>
    </lineage>
</organism>
<evidence type="ECO:0000313" key="1">
    <source>
        <dbReference type="EMBL" id="KAG2304917.1"/>
    </source>
</evidence>
<evidence type="ECO:0000313" key="2">
    <source>
        <dbReference type="Proteomes" id="UP000886595"/>
    </source>
</evidence>
<keyword evidence="2" id="KW-1185">Reference proteome</keyword>
<dbReference type="EMBL" id="JAAMPC010000007">
    <property type="protein sequence ID" value="KAG2304917.1"/>
    <property type="molecule type" value="Genomic_DNA"/>
</dbReference>
<proteinExistence type="predicted"/>
<name>A0A8X7SF75_BRACI</name>
<gene>
    <name evidence="1" type="ORF">Bca52824_033568</name>
</gene>
<reference evidence="1 2" key="1">
    <citation type="submission" date="2020-02" db="EMBL/GenBank/DDBJ databases">
        <authorList>
            <person name="Ma Q."/>
            <person name="Huang Y."/>
            <person name="Song X."/>
            <person name="Pei D."/>
        </authorList>
    </citation>
    <scope>NUCLEOTIDE SEQUENCE [LARGE SCALE GENOMIC DNA]</scope>
    <source>
        <strain evidence="1">Sxm20200214</strain>
        <tissue evidence="1">Leaf</tissue>
    </source>
</reference>
<protein>
    <submittedName>
        <fullName evidence="1">Uncharacterized protein</fullName>
    </submittedName>
</protein>
<dbReference type="Proteomes" id="UP000886595">
    <property type="component" value="Unassembled WGS sequence"/>
</dbReference>
<sequence length="100" mass="11756">MGFVWKLLIHGLHRLPSWGDECSDCLSSFFFRDCRDCVRRVVRPHFRGVLVELLSRSKWTFMIASHPYLKVVLIELRSLLSGYEVLGSWTVSFCGHRQQR</sequence>
<dbReference type="AlphaFoldDB" id="A0A8X7SF75"/>
<comment type="caution">
    <text evidence="1">The sequence shown here is derived from an EMBL/GenBank/DDBJ whole genome shotgun (WGS) entry which is preliminary data.</text>
</comment>